<name>A0A1F5NR21_9BACT</name>
<comment type="caution">
    <text evidence="2">The sequence shown here is derived from an EMBL/GenBank/DDBJ whole genome shotgun (WGS) entry which is preliminary data.</text>
</comment>
<dbReference type="EMBL" id="MFEJ01000023">
    <property type="protein sequence ID" value="OGE79982.1"/>
    <property type="molecule type" value="Genomic_DNA"/>
</dbReference>
<gene>
    <name evidence="2" type="ORF">A2660_02705</name>
</gene>
<feature type="transmembrane region" description="Helical" evidence="1">
    <location>
        <begin position="50"/>
        <end position="72"/>
    </location>
</feature>
<keyword evidence="1" id="KW-0812">Transmembrane</keyword>
<proteinExistence type="predicted"/>
<accession>A0A1F5NR21</accession>
<dbReference type="AlphaFoldDB" id="A0A1F5NR21"/>
<keyword evidence="1" id="KW-1133">Transmembrane helix</keyword>
<sequence>MELENLMRGAIARSGQLLEVILVNVIFNILAVTMGLFGVYLVAVVRTPQAYMFAPYVIAGSMALAAKAGFLLHRKWSEYAKVERVSEQHAGAFVNPSVNARNESRVSVGIANLMAVAAIALPVLIYSYMQIWTQSPSMIGVLQVLPSLGITILSVWAWIDSAR</sequence>
<evidence type="ECO:0000313" key="2">
    <source>
        <dbReference type="EMBL" id="OGE79982.1"/>
    </source>
</evidence>
<dbReference type="Proteomes" id="UP000176233">
    <property type="component" value="Unassembled WGS sequence"/>
</dbReference>
<evidence type="ECO:0000313" key="3">
    <source>
        <dbReference type="Proteomes" id="UP000176233"/>
    </source>
</evidence>
<feature type="transmembrane region" description="Helical" evidence="1">
    <location>
        <begin position="110"/>
        <end position="129"/>
    </location>
</feature>
<evidence type="ECO:0000256" key="1">
    <source>
        <dbReference type="SAM" id="Phobius"/>
    </source>
</evidence>
<protein>
    <submittedName>
        <fullName evidence="2">Uncharacterized protein</fullName>
    </submittedName>
</protein>
<feature type="transmembrane region" description="Helical" evidence="1">
    <location>
        <begin position="21"/>
        <end position="44"/>
    </location>
</feature>
<organism evidence="2 3">
    <name type="scientific">Candidatus Doudnabacteria bacterium RIFCSPHIGHO2_01_FULL_45_18</name>
    <dbReference type="NCBI Taxonomy" id="1817823"/>
    <lineage>
        <taxon>Bacteria</taxon>
        <taxon>Candidatus Doudnaibacteriota</taxon>
    </lineage>
</organism>
<reference evidence="2 3" key="1">
    <citation type="journal article" date="2016" name="Nat. Commun.">
        <title>Thousands of microbial genomes shed light on interconnected biogeochemical processes in an aquifer system.</title>
        <authorList>
            <person name="Anantharaman K."/>
            <person name="Brown C.T."/>
            <person name="Hug L.A."/>
            <person name="Sharon I."/>
            <person name="Castelle C.J."/>
            <person name="Probst A.J."/>
            <person name="Thomas B.C."/>
            <person name="Singh A."/>
            <person name="Wilkins M.J."/>
            <person name="Karaoz U."/>
            <person name="Brodie E.L."/>
            <person name="Williams K.H."/>
            <person name="Hubbard S.S."/>
            <person name="Banfield J.F."/>
        </authorList>
    </citation>
    <scope>NUCLEOTIDE SEQUENCE [LARGE SCALE GENOMIC DNA]</scope>
</reference>
<feature type="transmembrane region" description="Helical" evidence="1">
    <location>
        <begin position="141"/>
        <end position="159"/>
    </location>
</feature>
<keyword evidence="1" id="KW-0472">Membrane</keyword>